<evidence type="ECO:0008006" key="3">
    <source>
        <dbReference type="Google" id="ProtNLM"/>
    </source>
</evidence>
<proteinExistence type="predicted"/>
<dbReference type="InterPro" id="IPR038573">
    <property type="entry name" value="BrnT_sf"/>
</dbReference>
<comment type="caution">
    <text evidence="1">The sequence shown here is derived from an EMBL/GenBank/DDBJ whole genome shotgun (WGS) entry which is preliminary data.</text>
</comment>
<dbReference type="RefSeq" id="WP_107106917.1">
    <property type="nucleotide sequence ID" value="NZ_JACHBI010000007.1"/>
</dbReference>
<name>A0A7W8XTH3_9HYPH</name>
<sequence length="96" mass="10666">MKTVGKLLVFVYTKSNEITWDEPKRIANLEKHGLDFAALSLEFFLNSIVIPAKKNRPQAIGKMQDGTISVIFGTLGSEGISVISMRRANSKERSLL</sequence>
<dbReference type="Pfam" id="PF04365">
    <property type="entry name" value="BrnT_toxin"/>
    <property type="match status" value="1"/>
</dbReference>
<dbReference type="InterPro" id="IPR007460">
    <property type="entry name" value="BrnT_toxin"/>
</dbReference>
<organism evidence="1 2">
    <name type="scientific">Rhizobium paranaense</name>
    <dbReference type="NCBI Taxonomy" id="1650438"/>
    <lineage>
        <taxon>Bacteria</taxon>
        <taxon>Pseudomonadati</taxon>
        <taxon>Pseudomonadota</taxon>
        <taxon>Alphaproteobacteria</taxon>
        <taxon>Hyphomicrobiales</taxon>
        <taxon>Rhizobiaceae</taxon>
        <taxon>Rhizobium/Agrobacterium group</taxon>
        <taxon>Rhizobium</taxon>
    </lineage>
</organism>
<gene>
    <name evidence="1" type="ORF">GGD50_003678</name>
</gene>
<dbReference type="EMBL" id="JACHBI010000007">
    <property type="protein sequence ID" value="MBB5575049.1"/>
    <property type="molecule type" value="Genomic_DNA"/>
</dbReference>
<keyword evidence="2" id="KW-1185">Reference proteome</keyword>
<dbReference type="Gene3D" id="3.10.450.530">
    <property type="entry name" value="Ribonuclease toxin, BrnT, of type II toxin-antitoxin system"/>
    <property type="match status" value="1"/>
</dbReference>
<reference evidence="1 2" key="1">
    <citation type="submission" date="2020-08" db="EMBL/GenBank/DDBJ databases">
        <title>Genomic Encyclopedia of Type Strains, Phase IV (KMG-V): Genome sequencing to study the core and pangenomes of soil and plant-associated prokaryotes.</title>
        <authorList>
            <person name="Whitman W."/>
        </authorList>
    </citation>
    <scope>NUCLEOTIDE SEQUENCE [LARGE SCALE GENOMIC DNA]</scope>
    <source>
        <strain evidence="1 2">SEMIA 4064</strain>
    </source>
</reference>
<evidence type="ECO:0000313" key="1">
    <source>
        <dbReference type="EMBL" id="MBB5575049.1"/>
    </source>
</evidence>
<dbReference type="Proteomes" id="UP000549882">
    <property type="component" value="Unassembled WGS sequence"/>
</dbReference>
<dbReference type="AlphaFoldDB" id="A0A7W8XTH3"/>
<accession>A0A7W8XTH3</accession>
<protein>
    <recommendedName>
        <fullName evidence="3">BrnT family toxin</fullName>
    </recommendedName>
</protein>
<evidence type="ECO:0000313" key="2">
    <source>
        <dbReference type="Proteomes" id="UP000549882"/>
    </source>
</evidence>